<dbReference type="SUPFAM" id="SSF56300">
    <property type="entry name" value="Metallo-dependent phosphatases"/>
    <property type="match status" value="1"/>
</dbReference>
<evidence type="ECO:0000313" key="6">
    <source>
        <dbReference type="EMBL" id="NIJ08800.1"/>
    </source>
</evidence>
<keyword evidence="7" id="KW-1185">Reference proteome</keyword>
<dbReference type="Gene3D" id="3.60.21.10">
    <property type="match status" value="1"/>
</dbReference>
<dbReference type="InterPro" id="IPR050884">
    <property type="entry name" value="CNP_phosphodiesterase-III"/>
</dbReference>
<feature type="domain" description="Calcineurin-like phosphoesterase" evidence="5">
    <location>
        <begin position="4"/>
        <end position="192"/>
    </location>
</feature>
<reference evidence="6 7" key="1">
    <citation type="submission" date="2020-03" db="EMBL/GenBank/DDBJ databases">
        <title>Genomic Encyclopedia of Type Strains, Phase III (KMG-III): the genomes of soil and plant-associated and newly described type strains.</title>
        <authorList>
            <person name="Whitman W."/>
        </authorList>
    </citation>
    <scope>NUCLEOTIDE SEQUENCE [LARGE SCALE GENOMIC DNA]</scope>
    <source>
        <strain evidence="6 7">CECT 8804</strain>
    </source>
</reference>
<name>A0ABX0TYG8_9SPHN</name>
<dbReference type="PANTHER" id="PTHR42988">
    <property type="entry name" value="PHOSPHOHYDROLASE"/>
    <property type="match status" value="1"/>
</dbReference>
<comment type="caution">
    <text evidence="6">The sequence shown here is derived from an EMBL/GenBank/DDBJ whole genome shotgun (WGS) entry which is preliminary data.</text>
</comment>
<evidence type="ECO:0000256" key="4">
    <source>
        <dbReference type="ARBA" id="ARBA00025742"/>
    </source>
</evidence>
<evidence type="ECO:0000313" key="7">
    <source>
        <dbReference type="Proteomes" id="UP000727456"/>
    </source>
</evidence>
<evidence type="ECO:0000256" key="3">
    <source>
        <dbReference type="ARBA" id="ARBA00023004"/>
    </source>
</evidence>
<dbReference type="InterPro" id="IPR004843">
    <property type="entry name" value="Calcineurin-like_PHP"/>
</dbReference>
<comment type="similarity">
    <text evidence="4">Belongs to the cyclic nucleotide phosphodiesterase class-III family.</text>
</comment>
<protein>
    <submittedName>
        <fullName evidence="6">3',5'-cyclic AMP phosphodiesterase CpdA</fullName>
    </submittedName>
</protein>
<gene>
    <name evidence="6" type="ORF">FHS31_002424</name>
</gene>
<dbReference type="PANTHER" id="PTHR42988:SF2">
    <property type="entry name" value="CYCLIC NUCLEOTIDE PHOSPHODIESTERASE CBUA0032-RELATED"/>
    <property type="match status" value="1"/>
</dbReference>
<dbReference type="Pfam" id="PF00149">
    <property type="entry name" value="Metallophos"/>
    <property type="match status" value="1"/>
</dbReference>
<organism evidence="6 7">
    <name type="scientific">Sphingomonas vulcanisoli</name>
    <dbReference type="NCBI Taxonomy" id="1658060"/>
    <lineage>
        <taxon>Bacteria</taxon>
        <taxon>Pseudomonadati</taxon>
        <taxon>Pseudomonadota</taxon>
        <taxon>Alphaproteobacteria</taxon>
        <taxon>Sphingomonadales</taxon>
        <taxon>Sphingomonadaceae</taxon>
        <taxon>Sphingomonas</taxon>
    </lineage>
</organism>
<evidence type="ECO:0000256" key="2">
    <source>
        <dbReference type="ARBA" id="ARBA00022801"/>
    </source>
</evidence>
<accession>A0ABX0TYG8</accession>
<keyword evidence="3" id="KW-0408">Iron</keyword>
<evidence type="ECO:0000259" key="5">
    <source>
        <dbReference type="Pfam" id="PF00149"/>
    </source>
</evidence>
<dbReference type="RefSeq" id="WP_167073812.1">
    <property type="nucleotide sequence ID" value="NZ_JAAOZC010000006.1"/>
</dbReference>
<dbReference type="Proteomes" id="UP000727456">
    <property type="component" value="Unassembled WGS sequence"/>
</dbReference>
<keyword evidence="2" id="KW-0378">Hydrolase</keyword>
<dbReference type="EMBL" id="JAAOZC010000006">
    <property type="protein sequence ID" value="NIJ08800.1"/>
    <property type="molecule type" value="Genomic_DNA"/>
</dbReference>
<keyword evidence="1" id="KW-0479">Metal-binding</keyword>
<proteinExistence type="inferred from homology"/>
<dbReference type="InterPro" id="IPR029052">
    <property type="entry name" value="Metallo-depent_PP-like"/>
</dbReference>
<evidence type="ECO:0000256" key="1">
    <source>
        <dbReference type="ARBA" id="ARBA00022723"/>
    </source>
</evidence>
<sequence>MTVRIFHVSDLHFGREDAAAIAGFAEIVRAERPDVVVCTGDLTMRARRREFAAAGAWLKSLGVPVTIEPGNHDLPYFNPVQRLLDPYKRYGRIERAIERPIALPGVLLVPLRTTARIQLRSLAWGRVSQSGLKAAQAAICARPPGTLAIVTCHHPLARAGFEGHGDTAGGSEALRALAEAGASAVLSGHVHDAFDVVWPTAAGPIRLIGAGTLSERTRETPPSFNELHDADGKLSLRIRSINHREKPTATN</sequence>